<dbReference type="PANTHER" id="PTHR32125">
    <property type="entry name" value="2-C-METHYL-D-ERYTHRITOL 4-PHOSPHATE CYTIDYLYLTRANSFERASE, CHLOROPLASTIC"/>
    <property type="match status" value="1"/>
</dbReference>
<dbReference type="Proteomes" id="UP000649179">
    <property type="component" value="Unassembled WGS sequence"/>
</dbReference>
<dbReference type="InterPro" id="IPR029044">
    <property type="entry name" value="Nucleotide-diphossugar_trans"/>
</dbReference>
<comment type="caution">
    <text evidence="3">The sequence shown here is derived from an EMBL/GenBank/DDBJ whole genome shotgun (WGS) entry which is preliminary data.</text>
</comment>
<dbReference type="Gene3D" id="3.90.550.10">
    <property type="entry name" value="Spore Coat Polysaccharide Biosynthesis Protein SpsA, Chain A"/>
    <property type="match status" value="1"/>
</dbReference>
<gene>
    <name evidence="3" type="primary">ispD</name>
    <name evidence="3" type="ORF">GCM10011519_27530</name>
</gene>
<organism evidence="3 4">
    <name type="scientific">Marmoricola endophyticus</name>
    <dbReference type="NCBI Taxonomy" id="2040280"/>
    <lineage>
        <taxon>Bacteria</taxon>
        <taxon>Bacillati</taxon>
        <taxon>Actinomycetota</taxon>
        <taxon>Actinomycetes</taxon>
        <taxon>Propionibacteriales</taxon>
        <taxon>Nocardioidaceae</taxon>
        <taxon>Marmoricola</taxon>
    </lineage>
</organism>
<accession>A0A917F6A0</accession>
<dbReference type="InterPro" id="IPR034683">
    <property type="entry name" value="IspD/TarI"/>
</dbReference>
<keyword evidence="4" id="KW-1185">Reference proteome</keyword>
<dbReference type="InterPro" id="IPR050088">
    <property type="entry name" value="IspD/TarI_cytidylyltransf_bact"/>
</dbReference>
<protein>
    <submittedName>
        <fullName evidence="3">2-C-methyl-D-erythritol 4-phosphate cytidylyltransferase</fullName>
    </submittedName>
</protein>
<dbReference type="RefSeq" id="WP_188780291.1">
    <property type="nucleotide sequence ID" value="NZ_BMKQ01000001.1"/>
</dbReference>
<reference evidence="3" key="1">
    <citation type="journal article" date="2014" name="Int. J. Syst. Evol. Microbiol.">
        <title>Complete genome sequence of Corynebacterium casei LMG S-19264T (=DSM 44701T), isolated from a smear-ripened cheese.</title>
        <authorList>
            <consortium name="US DOE Joint Genome Institute (JGI-PGF)"/>
            <person name="Walter F."/>
            <person name="Albersmeier A."/>
            <person name="Kalinowski J."/>
            <person name="Ruckert C."/>
        </authorList>
    </citation>
    <scope>NUCLEOTIDE SEQUENCE</scope>
    <source>
        <strain evidence="3">CGMCC 1.16067</strain>
    </source>
</reference>
<dbReference type="EMBL" id="BMKQ01000001">
    <property type="protein sequence ID" value="GGF52026.1"/>
    <property type="molecule type" value="Genomic_DNA"/>
</dbReference>
<dbReference type="GO" id="GO:0050518">
    <property type="term" value="F:2-C-methyl-D-erythritol 4-phosphate cytidylyltransferase activity"/>
    <property type="evidence" value="ECO:0007669"/>
    <property type="project" value="TreeGrafter"/>
</dbReference>
<reference evidence="3" key="2">
    <citation type="submission" date="2020-09" db="EMBL/GenBank/DDBJ databases">
        <authorList>
            <person name="Sun Q."/>
            <person name="Zhou Y."/>
        </authorList>
    </citation>
    <scope>NUCLEOTIDE SEQUENCE</scope>
    <source>
        <strain evidence="3">CGMCC 1.16067</strain>
    </source>
</reference>
<dbReference type="Pfam" id="PF01128">
    <property type="entry name" value="IspD"/>
    <property type="match status" value="1"/>
</dbReference>
<dbReference type="SUPFAM" id="SSF53448">
    <property type="entry name" value="Nucleotide-diphospho-sugar transferases"/>
    <property type="match status" value="1"/>
</dbReference>
<name>A0A917F6A0_9ACTN</name>
<dbReference type="AlphaFoldDB" id="A0A917F6A0"/>
<proteinExistence type="predicted"/>
<sequence length="238" mass="24516">MTSAARGGTRRAAAVLLAGGSGRRTGSGTNKALLPLGGWPALAWSVRTVLDLASVHRLVVVCRAEERADVAEALGPHLGDQDVWLVDGGAERQHSEKAALDVLRADVGTGEVELVAIHDTARPLATPALWEHVLAAAAEHGGALPALDLPGLVPADGTTTLPALVGVQTPQAFLARELLQAYDAAAAGGFVGTDTASVVASYSGLTVVTVPGEPTNLKVTWPEDLAVADRLLSDRVRR</sequence>
<evidence type="ECO:0000256" key="2">
    <source>
        <dbReference type="ARBA" id="ARBA00022695"/>
    </source>
</evidence>
<evidence type="ECO:0000256" key="1">
    <source>
        <dbReference type="ARBA" id="ARBA00022679"/>
    </source>
</evidence>
<keyword evidence="1" id="KW-0808">Transferase</keyword>
<evidence type="ECO:0000313" key="4">
    <source>
        <dbReference type="Proteomes" id="UP000649179"/>
    </source>
</evidence>
<dbReference type="PANTHER" id="PTHR32125:SF4">
    <property type="entry name" value="2-C-METHYL-D-ERYTHRITOL 4-PHOSPHATE CYTIDYLYLTRANSFERASE, CHLOROPLASTIC"/>
    <property type="match status" value="1"/>
</dbReference>
<keyword evidence="2 3" id="KW-0548">Nucleotidyltransferase</keyword>
<evidence type="ECO:0000313" key="3">
    <source>
        <dbReference type="EMBL" id="GGF52026.1"/>
    </source>
</evidence>